<keyword evidence="2" id="KW-0449">Lipoprotein</keyword>
<dbReference type="OrthoDB" id="272871at2"/>
<dbReference type="Proteomes" id="UP000320176">
    <property type="component" value="Unassembled WGS sequence"/>
</dbReference>
<reference evidence="2 3" key="1">
    <citation type="submission" date="2019-02" db="EMBL/GenBank/DDBJ databases">
        <title>Deep-cultivation of Planctomycetes and their phenomic and genomic characterization uncovers novel biology.</title>
        <authorList>
            <person name="Wiegand S."/>
            <person name="Jogler M."/>
            <person name="Boedeker C."/>
            <person name="Pinto D."/>
            <person name="Vollmers J."/>
            <person name="Rivas-Marin E."/>
            <person name="Kohn T."/>
            <person name="Peeters S.H."/>
            <person name="Heuer A."/>
            <person name="Rast P."/>
            <person name="Oberbeckmann S."/>
            <person name="Bunk B."/>
            <person name="Jeske O."/>
            <person name="Meyerdierks A."/>
            <person name="Storesund J.E."/>
            <person name="Kallscheuer N."/>
            <person name="Luecker S."/>
            <person name="Lage O.M."/>
            <person name="Pohl T."/>
            <person name="Merkel B.J."/>
            <person name="Hornburger P."/>
            <person name="Mueller R.-W."/>
            <person name="Bruemmer F."/>
            <person name="Labrenz M."/>
            <person name="Spormann A.M."/>
            <person name="Op Den Camp H."/>
            <person name="Overmann J."/>
            <person name="Amann R."/>
            <person name="Jetten M.S.M."/>
            <person name="Mascher T."/>
            <person name="Medema M.H."/>
            <person name="Devos D.P."/>
            <person name="Kaster A.-K."/>
            <person name="Ovreas L."/>
            <person name="Rohde M."/>
            <person name="Galperin M.Y."/>
            <person name="Jogler C."/>
        </authorList>
    </citation>
    <scope>NUCLEOTIDE SEQUENCE [LARGE SCALE GENOMIC DNA]</scope>
    <source>
        <strain evidence="2 3">Pla52n</strain>
    </source>
</reference>
<keyword evidence="3" id="KW-1185">Reference proteome</keyword>
<dbReference type="SUPFAM" id="SSF48452">
    <property type="entry name" value="TPR-like"/>
    <property type="match status" value="1"/>
</dbReference>
<gene>
    <name evidence="2" type="ORF">Pla52n_16420</name>
</gene>
<proteinExistence type="predicted"/>
<organism evidence="2 3">
    <name type="scientific">Stieleria varia</name>
    <dbReference type="NCBI Taxonomy" id="2528005"/>
    <lineage>
        <taxon>Bacteria</taxon>
        <taxon>Pseudomonadati</taxon>
        <taxon>Planctomycetota</taxon>
        <taxon>Planctomycetia</taxon>
        <taxon>Pirellulales</taxon>
        <taxon>Pirellulaceae</taxon>
        <taxon>Stieleria</taxon>
    </lineage>
</organism>
<dbReference type="PANTHER" id="PTHR47908:SF2">
    <property type="entry name" value="TETRATRICOPEPTIDE REPEAT (TPR)-LIKE SUPERFAMILY PROTEIN"/>
    <property type="match status" value="1"/>
</dbReference>
<dbReference type="RefSeq" id="WP_146519093.1">
    <property type="nucleotide sequence ID" value="NZ_CP151726.1"/>
</dbReference>
<protein>
    <submittedName>
        <fullName evidence="2">Lipoprotein NlpI</fullName>
    </submittedName>
</protein>
<keyword evidence="1" id="KW-0732">Signal</keyword>
<evidence type="ECO:0000256" key="1">
    <source>
        <dbReference type="SAM" id="SignalP"/>
    </source>
</evidence>
<dbReference type="AlphaFoldDB" id="A0A5C6B3S4"/>
<accession>A0A5C6B3S4</accession>
<dbReference type="InterPro" id="IPR011990">
    <property type="entry name" value="TPR-like_helical_dom_sf"/>
</dbReference>
<dbReference type="PANTHER" id="PTHR47908">
    <property type="match status" value="1"/>
</dbReference>
<dbReference type="EMBL" id="SJPN01000002">
    <property type="protein sequence ID" value="TWU05926.1"/>
    <property type="molecule type" value="Genomic_DNA"/>
</dbReference>
<feature type="chain" id="PRO_5023018864" evidence="1">
    <location>
        <begin position="25"/>
        <end position="256"/>
    </location>
</feature>
<comment type="caution">
    <text evidence="2">The sequence shown here is derived from an EMBL/GenBank/DDBJ whole genome shotgun (WGS) entry which is preliminary data.</text>
</comment>
<feature type="signal peptide" evidence="1">
    <location>
        <begin position="1"/>
        <end position="24"/>
    </location>
</feature>
<evidence type="ECO:0000313" key="3">
    <source>
        <dbReference type="Proteomes" id="UP000320176"/>
    </source>
</evidence>
<name>A0A5C6B3S4_9BACT</name>
<dbReference type="Gene3D" id="1.25.40.10">
    <property type="entry name" value="Tetratricopeptide repeat domain"/>
    <property type="match status" value="1"/>
</dbReference>
<sequence precursor="true">MMIRMMGLLIAACCLFANLQLCVAQESLDDTPIANFSQLSRSADAALRSGDITAARAAADGMAELADKNSEIYRIAADVYLRAGDAKSSLKYFDEYLKSHASELPYLWQRGIALYFVGDFAEGAKQFEEHRHVNPNDVENAAWHFLCVAKAESFQASQKQLLPAPGDRRVPMDEVLEMLKTGDTDLVVKRMESIDKDSPMKASADFYGEFYLGLYADAKGKRDEAQRRLERCAKNAPRNYMGDVARVYAKHLSQAK</sequence>
<evidence type="ECO:0000313" key="2">
    <source>
        <dbReference type="EMBL" id="TWU05926.1"/>
    </source>
</evidence>